<dbReference type="PANTHER" id="PTHR45947:SF3">
    <property type="entry name" value="SULFOQUINOVOSYL TRANSFERASE SQD2"/>
    <property type="match status" value="1"/>
</dbReference>
<dbReference type="InterPro" id="IPR001296">
    <property type="entry name" value="Glyco_trans_1"/>
</dbReference>
<dbReference type="Pfam" id="PF13439">
    <property type="entry name" value="Glyco_transf_4"/>
    <property type="match status" value="1"/>
</dbReference>
<name>A0A5C5V7N9_9BACT</name>
<dbReference type="Pfam" id="PF00534">
    <property type="entry name" value="Glycos_transf_1"/>
    <property type="match status" value="1"/>
</dbReference>
<dbReference type="SUPFAM" id="SSF53756">
    <property type="entry name" value="UDP-Glycosyltransferase/glycogen phosphorylase"/>
    <property type="match status" value="1"/>
</dbReference>
<gene>
    <name evidence="3" type="primary">pimB_3</name>
    <name evidence="3" type="ORF">KOR34_36090</name>
</gene>
<dbReference type="InterPro" id="IPR050194">
    <property type="entry name" value="Glycosyltransferase_grp1"/>
</dbReference>
<dbReference type="RefSeq" id="WP_146566675.1">
    <property type="nucleotide sequence ID" value="NZ_SIHJ01000002.1"/>
</dbReference>
<evidence type="ECO:0000313" key="3">
    <source>
        <dbReference type="EMBL" id="TWT33775.1"/>
    </source>
</evidence>
<feature type="domain" description="Glycosyl transferase family 1" evidence="1">
    <location>
        <begin position="218"/>
        <end position="388"/>
    </location>
</feature>
<evidence type="ECO:0000259" key="1">
    <source>
        <dbReference type="Pfam" id="PF00534"/>
    </source>
</evidence>
<dbReference type="PANTHER" id="PTHR45947">
    <property type="entry name" value="SULFOQUINOVOSYL TRANSFERASE SQD2"/>
    <property type="match status" value="1"/>
</dbReference>
<feature type="domain" description="Glycosyltransferase subfamily 4-like N-terminal" evidence="2">
    <location>
        <begin position="50"/>
        <end position="207"/>
    </location>
</feature>
<dbReference type="EMBL" id="SIHJ01000002">
    <property type="protein sequence ID" value="TWT33775.1"/>
    <property type="molecule type" value="Genomic_DNA"/>
</dbReference>
<evidence type="ECO:0000313" key="4">
    <source>
        <dbReference type="Proteomes" id="UP000316714"/>
    </source>
</evidence>
<proteinExistence type="predicted"/>
<keyword evidence="4" id="KW-1185">Reference proteome</keyword>
<accession>A0A5C5V7N9</accession>
<dbReference type="CDD" id="cd03801">
    <property type="entry name" value="GT4_PimA-like"/>
    <property type="match status" value="1"/>
</dbReference>
<keyword evidence="3" id="KW-0328">Glycosyltransferase</keyword>
<evidence type="ECO:0000259" key="2">
    <source>
        <dbReference type="Pfam" id="PF13439"/>
    </source>
</evidence>
<comment type="caution">
    <text evidence="3">The sequence shown here is derived from an EMBL/GenBank/DDBJ whole genome shotgun (WGS) entry which is preliminary data.</text>
</comment>
<organism evidence="3 4">
    <name type="scientific">Posidoniimonas corsicana</name>
    <dbReference type="NCBI Taxonomy" id="1938618"/>
    <lineage>
        <taxon>Bacteria</taxon>
        <taxon>Pseudomonadati</taxon>
        <taxon>Planctomycetota</taxon>
        <taxon>Planctomycetia</taxon>
        <taxon>Pirellulales</taxon>
        <taxon>Lacipirellulaceae</taxon>
        <taxon>Posidoniimonas</taxon>
    </lineage>
</organism>
<dbReference type="Gene3D" id="3.40.50.2000">
    <property type="entry name" value="Glycogen Phosphorylase B"/>
    <property type="match status" value="2"/>
</dbReference>
<dbReference type="OrthoDB" id="73743at2"/>
<dbReference type="InterPro" id="IPR028098">
    <property type="entry name" value="Glyco_trans_4-like_N"/>
</dbReference>
<keyword evidence="3" id="KW-0808">Transferase</keyword>
<dbReference type="GO" id="GO:0043750">
    <property type="term" value="F:phosphatidylinositol alpha-mannosyltransferase activity"/>
    <property type="evidence" value="ECO:0007669"/>
    <property type="project" value="UniProtKB-EC"/>
</dbReference>
<sequence>MAPEAESKNGGRRKIGRVLVISEVFPPQIGGSGRWLYEVFSRASSFESIHVLAPPLASQGAVDEVCPELLAVSRTYRVPEDAGFFVPRGMIAYAGLVWEVVRLHRLHRFERVYCGSCVTPGWVAWLVKKVLRIPYVCFVHGEEVFFPEDEPPTGLLSSRQLRFQMRLIVSSADRLIANSNNTARLLEESWGVPSERLRVMHPGVDASHYVPTEYSPSIRARLGWSGKQVVLTVGRLQRRKGHDMMIRAMPRILESAPDVLYVIVGNGGELDYLRSLVNECGVQASVVFRTDASDTELLQMYQQCDLFALPNRRVGADIEGFGIVLLEAQACGKPVVAGRSGGTRETLKEGVSGVLVDCGDPDSIAREVLRMLADERRLVAMGNAARQWIEGNFDWSKLACELLN</sequence>
<dbReference type="AlphaFoldDB" id="A0A5C5V7N9"/>
<dbReference type="EC" id="2.4.1.345" evidence="3"/>
<reference evidence="3 4" key="1">
    <citation type="submission" date="2019-02" db="EMBL/GenBank/DDBJ databases">
        <title>Deep-cultivation of Planctomycetes and their phenomic and genomic characterization uncovers novel biology.</title>
        <authorList>
            <person name="Wiegand S."/>
            <person name="Jogler M."/>
            <person name="Boedeker C."/>
            <person name="Pinto D."/>
            <person name="Vollmers J."/>
            <person name="Rivas-Marin E."/>
            <person name="Kohn T."/>
            <person name="Peeters S.H."/>
            <person name="Heuer A."/>
            <person name="Rast P."/>
            <person name="Oberbeckmann S."/>
            <person name="Bunk B."/>
            <person name="Jeske O."/>
            <person name="Meyerdierks A."/>
            <person name="Storesund J.E."/>
            <person name="Kallscheuer N."/>
            <person name="Luecker S."/>
            <person name="Lage O.M."/>
            <person name="Pohl T."/>
            <person name="Merkel B.J."/>
            <person name="Hornburger P."/>
            <person name="Mueller R.-W."/>
            <person name="Bruemmer F."/>
            <person name="Labrenz M."/>
            <person name="Spormann A.M."/>
            <person name="Op Den Camp H."/>
            <person name="Overmann J."/>
            <person name="Amann R."/>
            <person name="Jetten M.S.M."/>
            <person name="Mascher T."/>
            <person name="Medema M.H."/>
            <person name="Devos D.P."/>
            <person name="Kaster A.-K."/>
            <person name="Ovreas L."/>
            <person name="Rohde M."/>
            <person name="Galperin M.Y."/>
            <person name="Jogler C."/>
        </authorList>
    </citation>
    <scope>NUCLEOTIDE SEQUENCE [LARGE SCALE GENOMIC DNA]</scope>
    <source>
        <strain evidence="3 4">KOR34</strain>
    </source>
</reference>
<protein>
    <submittedName>
        <fullName evidence="3">GDP-mannose-dependent alpha-(1-6)-phosphatidylinositol monomannoside mannosyltransferase</fullName>
        <ecNumber evidence="3">2.4.1.345</ecNumber>
    </submittedName>
</protein>
<dbReference type="Proteomes" id="UP000316714">
    <property type="component" value="Unassembled WGS sequence"/>
</dbReference>